<organism evidence="2 3">
    <name type="scientific">Halovulum dunhuangense</name>
    <dbReference type="NCBI Taxonomy" id="1505036"/>
    <lineage>
        <taxon>Bacteria</taxon>
        <taxon>Pseudomonadati</taxon>
        <taxon>Pseudomonadota</taxon>
        <taxon>Alphaproteobacteria</taxon>
        <taxon>Rhodobacterales</taxon>
        <taxon>Paracoccaceae</taxon>
        <taxon>Halovulum</taxon>
    </lineage>
</organism>
<name>A0A849L6Y5_9RHOB</name>
<keyword evidence="1" id="KW-1133">Transmembrane helix</keyword>
<evidence type="ECO:0000313" key="3">
    <source>
        <dbReference type="Proteomes" id="UP000572377"/>
    </source>
</evidence>
<feature type="transmembrane region" description="Helical" evidence="1">
    <location>
        <begin position="57"/>
        <end position="77"/>
    </location>
</feature>
<accession>A0A849L6Y5</accession>
<dbReference type="AlphaFoldDB" id="A0A849L6Y5"/>
<protein>
    <submittedName>
        <fullName evidence="2">Uncharacterized protein</fullName>
    </submittedName>
</protein>
<reference evidence="2 3" key="1">
    <citation type="submission" date="2020-05" db="EMBL/GenBank/DDBJ databases">
        <title>Gimesia benthica sp. nov., a novel planctomycete isolated from a deep-sea water sample of the Northwest Indian Ocean.</title>
        <authorList>
            <person name="Wang J."/>
            <person name="Ruan C."/>
            <person name="Song L."/>
            <person name="Zhu Y."/>
            <person name="Li A."/>
            <person name="Zheng X."/>
            <person name="Wang L."/>
            <person name="Lu Z."/>
            <person name="Huang Y."/>
            <person name="Du W."/>
            <person name="Zhou Y."/>
            <person name="Huang L."/>
            <person name="Dai X."/>
        </authorList>
    </citation>
    <scope>NUCLEOTIDE SEQUENCE [LARGE SCALE GENOMIC DNA]</scope>
    <source>
        <strain evidence="2 3">YYQ-30</strain>
    </source>
</reference>
<proteinExistence type="predicted"/>
<keyword evidence="1" id="KW-0812">Transmembrane</keyword>
<keyword evidence="3" id="KW-1185">Reference proteome</keyword>
<dbReference type="RefSeq" id="WP_171326758.1">
    <property type="nucleotide sequence ID" value="NZ_JABFBC010000003.1"/>
</dbReference>
<evidence type="ECO:0000256" key="1">
    <source>
        <dbReference type="SAM" id="Phobius"/>
    </source>
</evidence>
<sequence length="81" mass="9367">MSGRAGRVGGSRFLYEPFDVNAARIETHERVTEERWINLERRLHHIEIALDRVERRMWLAATGLAGFLAAEVALRFLTMTQ</sequence>
<gene>
    <name evidence="2" type="ORF">HMH01_15805</name>
</gene>
<dbReference type="EMBL" id="JABFBC010000003">
    <property type="protein sequence ID" value="NNU81902.1"/>
    <property type="molecule type" value="Genomic_DNA"/>
</dbReference>
<evidence type="ECO:0000313" key="2">
    <source>
        <dbReference type="EMBL" id="NNU81902.1"/>
    </source>
</evidence>
<dbReference type="Proteomes" id="UP000572377">
    <property type="component" value="Unassembled WGS sequence"/>
</dbReference>
<keyword evidence="1" id="KW-0472">Membrane</keyword>
<comment type="caution">
    <text evidence="2">The sequence shown here is derived from an EMBL/GenBank/DDBJ whole genome shotgun (WGS) entry which is preliminary data.</text>
</comment>